<dbReference type="OrthoDB" id="6042561at2759"/>
<dbReference type="AlphaFoldDB" id="A0A8J2J2R5"/>
<comment type="caution">
    <text evidence="1">The sequence shown here is derived from an EMBL/GenBank/DDBJ whole genome shotgun (WGS) entry which is preliminary data.</text>
</comment>
<evidence type="ECO:0000313" key="1">
    <source>
        <dbReference type="EMBL" id="CAG7667462.1"/>
    </source>
</evidence>
<feature type="non-terminal residue" evidence="1">
    <location>
        <position position="1"/>
    </location>
</feature>
<gene>
    <name evidence="1" type="ORF">AFUS01_LOCUS1810</name>
</gene>
<evidence type="ECO:0000313" key="2">
    <source>
        <dbReference type="Proteomes" id="UP000708208"/>
    </source>
</evidence>
<organism evidence="1 2">
    <name type="scientific">Allacma fusca</name>
    <dbReference type="NCBI Taxonomy" id="39272"/>
    <lineage>
        <taxon>Eukaryota</taxon>
        <taxon>Metazoa</taxon>
        <taxon>Ecdysozoa</taxon>
        <taxon>Arthropoda</taxon>
        <taxon>Hexapoda</taxon>
        <taxon>Collembola</taxon>
        <taxon>Symphypleona</taxon>
        <taxon>Sminthuridae</taxon>
        <taxon>Allacma</taxon>
    </lineage>
</organism>
<accession>A0A8J2J2R5</accession>
<proteinExistence type="predicted"/>
<dbReference type="Proteomes" id="UP000708208">
    <property type="component" value="Unassembled WGS sequence"/>
</dbReference>
<reference evidence="1" key="1">
    <citation type="submission" date="2021-06" db="EMBL/GenBank/DDBJ databases">
        <authorList>
            <person name="Hodson N. C."/>
            <person name="Mongue J. A."/>
            <person name="Jaron S. K."/>
        </authorList>
    </citation>
    <scope>NUCLEOTIDE SEQUENCE</scope>
</reference>
<dbReference type="EMBL" id="CAJVCH010010230">
    <property type="protein sequence ID" value="CAG7667462.1"/>
    <property type="molecule type" value="Genomic_DNA"/>
</dbReference>
<keyword evidence="2" id="KW-1185">Reference proteome</keyword>
<protein>
    <submittedName>
        <fullName evidence="1">Uncharacterized protein</fullName>
    </submittedName>
</protein>
<sequence length="45" mass="4776">FAVFASATAAIYFPINIPSRPANSAEQGVFKDLAVTLPDPTRPLT</sequence>
<name>A0A8J2J2R5_9HEXA</name>
<feature type="non-terminal residue" evidence="1">
    <location>
        <position position="45"/>
    </location>
</feature>